<dbReference type="HOGENOM" id="CLU_2028136_0_0_1"/>
<dbReference type="RefSeq" id="XP_001590863.1">
    <property type="nucleotide sequence ID" value="XM_001590813.1"/>
</dbReference>
<dbReference type="KEGG" id="ssl:SS1G_08604"/>
<dbReference type="GeneID" id="5486720"/>
<dbReference type="AlphaFoldDB" id="A7ETE8"/>
<name>A7ETE8_SCLS1</name>
<dbReference type="EMBL" id="CH476631">
    <property type="protein sequence ID" value="EDN92740.1"/>
    <property type="molecule type" value="Genomic_DNA"/>
</dbReference>
<proteinExistence type="predicted"/>
<dbReference type="InParanoid" id="A7ETE8"/>
<keyword evidence="2" id="KW-1185">Reference proteome</keyword>
<dbReference type="Proteomes" id="UP000001312">
    <property type="component" value="Unassembled WGS sequence"/>
</dbReference>
<evidence type="ECO:0000313" key="1">
    <source>
        <dbReference type="EMBL" id="EDN92740.1"/>
    </source>
</evidence>
<evidence type="ECO:0000313" key="2">
    <source>
        <dbReference type="Proteomes" id="UP000001312"/>
    </source>
</evidence>
<gene>
    <name evidence="1" type="ORF">SS1G_08604</name>
</gene>
<accession>A7ETE8</accession>
<sequence>MTKIRLQVLNRDYPATTGCRNSFKFCQTFSLAVQYNYYAYLVGKAASGGSICQAGPNNKRIPSCLPRLLSTRFVTVPLQNLEDRRSVFVPLLELVNLQAWHYTWGRVRKIRETFMSVVICGV</sequence>
<reference evidence="2" key="1">
    <citation type="journal article" date="2011" name="PLoS Genet.">
        <title>Genomic analysis of the necrotrophic fungal pathogens Sclerotinia sclerotiorum and Botrytis cinerea.</title>
        <authorList>
            <person name="Amselem J."/>
            <person name="Cuomo C.A."/>
            <person name="van Kan J.A."/>
            <person name="Viaud M."/>
            <person name="Benito E.P."/>
            <person name="Couloux A."/>
            <person name="Coutinho P.M."/>
            <person name="de Vries R.P."/>
            <person name="Dyer P.S."/>
            <person name="Fillinger S."/>
            <person name="Fournier E."/>
            <person name="Gout L."/>
            <person name="Hahn M."/>
            <person name="Kohn L."/>
            <person name="Lapalu N."/>
            <person name="Plummer K.M."/>
            <person name="Pradier J.M."/>
            <person name="Quevillon E."/>
            <person name="Sharon A."/>
            <person name="Simon A."/>
            <person name="ten Have A."/>
            <person name="Tudzynski B."/>
            <person name="Tudzynski P."/>
            <person name="Wincker P."/>
            <person name="Andrew M."/>
            <person name="Anthouard V."/>
            <person name="Beever R.E."/>
            <person name="Beffa R."/>
            <person name="Benoit I."/>
            <person name="Bouzid O."/>
            <person name="Brault B."/>
            <person name="Chen Z."/>
            <person name="Choquer M."/>
            <person name="Collemare J."/>
            <person name="Cotton P."/>
            <person name="Danchin E.G."/>
            <person name="Da Silva C."/>
            <person name="Gautier A."/>
            <person name="Giraud C."/>
            <person name="Giraud T."/>
            <person name="Gonzalez C."/>
            <person name="Grossetete S."/>
            <person name="Guldener U."/>
            <person name="Henrissat B."/>
            <person name="Howlett B.J."/>
            <person name="Kodira C."/>
            <person name="Kretschmer M."/>
            <person name="Lappartient A."/>
            <person name="Leroch M."/>
            <person name="Levis C."/>
            <person name="Mauceli E."/>
            <person name="Neuveglise C."/>
            <person name="Oeser B."/>
            <person name="Pearson M."/>
            <person name="Poulain J."/>
            <person name="Poussereau N."/>
            <person name="Quesneville H."/>
            <person name="Rascle C."/>
            <person name="Schumacher J."/>
            <person name="Segurens B."/>
            <person name="Sexton A."/>
            <person name="Silva E."/>
            <person name="Sirven C."/>
            <person name="Soanes D.M."/>
            <person name="Talbot N.J."/>
            <person name="Templeton M."/>
            <person name="Yandava C."/>
            <person name="Yarden O."/>
            <person name="Zeng Q."/>
            <person name="Rollins J.A."/>
            <person name="Lebrun M.H."/>
            <person name="Dickman M."/>
        </authorList>
    </citation>
    <scope>NUCLEOTIDE SEQUENCE [LARGE SCALE GENOMIC DNA]</scope>
    <source>
        <strain evidence="2">ATCC 18683 / 1980 / Ss-1</strain>
    </source>
</reference>
<protein>
    <submittedName>
        <fullName evidence="1">Uncharacterized protein</fullName>
    </submittedName>
</protein>
<organism evidence="1 2">
    <name type="scientific">Sclerotinia sclerotiorum (strain ATCC 18683 / 1980 / Ss-1)</name>
    <name type="common">White mold</name>
    <name type="synonym">Whetzelinia sclerotiorum</name>
    <dbReference type="NCBI Taxonomy" id="665079"/>
    <lineage>
        <taxon>Eukaryota</taxon>
        <taxon>Fungi</taxon>
        <taxon>Dikarya</taxon>
        <taxon>Ascomycota</taxon>
        <taxon>Pezizomycotina</taxon>
        <taxon>Leotiomycetes</taxon>
        <taxon>Helotiales</taxon>
        <taxon>Sclerotiniaceae</taxon>
        <taxon>Sclerotinia</taxon>
    </lineage>
</organism>